<dbReference type="InterPro" id="IPR008274">
    <property type="entry name" value="AldOxase/xan_DH_MoCoBD1"/>
</dbReference>
<dbReference type="AlphaFoldDB" id="A0A502GB04"/>
<accession>A0A502GB04</accession>
<dbReference type="RefSeq" id="WP_140882152.1">
    <property type="nucleotide sequence ID" value="NZ_RCZP01000004.1"/>
</dbReference>
<name>A0A502GB04_9PROT</name>
<protein>
    <submittedName>
        <fullName evidence="2">Xanthine dehydrogenase family protein molybdopterin-binding subunit</fullName>
    </submittedName>
</protein>
<dbReference type="EMBL" id="RCZP01000004">
    <property type="protein sequence ID" value="TPG59165.1"/>
    <property type="molecule type" value="Genomic_DNA"/>
</dbReference>
<dbReference type="Pfam" id="PF02738">
    <property type="entry name" value="MoCoBD_1"/>
    <property type="match status" value="1"/>
</dbReference>
<evidence type="ECO:0000313" key="3">
    <source>
        <dbReference type="Proteomes" id="UP000317078"/>
    </source>
</evidence>
<proteinExistence type="predicted"/>
<dbReference type="InterPro" id="IPR012368">
    <property type="entry name" value="OxRdtase_Mopterin-bd_su_IorB"/>
</dbReference>
<dbReference type="InterPro" id="IPR006311">
    <property type="entry name" value="TAT_signal"/>
</dbReference>
<dbReference type="Pfam" id="PF20256">
    <property type="entry name" value="MoCoBD_2"/>
    <property type="match status" value="2"/>
</dbReference>
<comment type="caution">
    <text evidence="2">The sequence shown here is derived from an EMBL/GenBank/DDBJ whole genome shotgun (WGS) entry which is preliminary data.</text>
</comment>
<dbReference type="PANTHER" id="PTHR47495">
    <property type="entry name" value="ALDEHYDE DEHYDROGENASE"/>
    <property type="match status" value="1"/>
</dbReference>
<dbReference type="Gene3D" id="3.30.365.10">
    <property type="entry name" value="Aldehyde oxidase/xanthine dehydrogenase, molybdopterin binding domain"/>
    <property type="match status" value="3"/>
</dbReference>
<dbReference type="GO" id="GO:0016491">
    <property type="term" value="F:oxidoreductase activity"/>
    <property type="evidence" value="ECO:0007669"/>
    <property type="project" value="InterPro"/>
</dbReference>
<evidence type="ECO:0000313" key="2">
    <source>
        <dbReference type="EMBL" id="TPG59165.1"/>
    </source>
</evidence>
<dbReference type="InterPro" id="IPR046867">
    <property type="entry name" value="AldOxase/xan_DH_MoCoBD2"/>
</dbReference>
<dbReference type="PIRSF" id="PIRSF036389">
    <property type="entry name" value="IOR_B"/>
    <property type="match status" value="1"/>
</dbReference>
<sequence>MPGPAPLSRRGLGLAAAAAGLAIGFRLDAPARAAEGEVTPMLLANPRLDTWVRLAPDGRITVRTGRVELGQGVLTAMRQIAAEELDLDPAAIEVLSADTDAAPNEGFTAGSMSVRYGGEALGVACADLRASLLRVAAEAWGTEPSRLTVADATIQDADGRRMTYGEAAGRVSVARPVDTSVRRKDPALGRLVGTSLPRTDLPAKVFGQQVFIHDLRPEGMLFGAVARPPGYAARLLSFDEAAARALPGVVAVVRDGSFLGVVARREEQAREAARRIAEAAAWENGDPLFGGKGVFDHMKGIDAEEKVLHRTAGDAQGSVRAHRVEYRRGYQAHASIGASCALAQWEGGRLTVWSHTQGPFPLRTDLAKALRVEEASIRVVHAQGSGCYGHNGADDVALDAALLARAAGGRPVRVHWTHEEEMAWEPWSSAMIVRMEAGLGFDGTPTSWTHDVRSFSHNTRPGQPGAQGCNLRSAWMLERPVGPPVSTDAPLPAGAAARNAVPIYAGIPNQRVSTHFLKEAPIRTSALRTLGGYFNALCGDLFIDELAALAGKDPVSYRLANLRDPRLAAVLHRAVELAGWTPEAVRLSPALEPVMTGTGIGLTRYKNTDCYVAVVARAEVDTRSGAVRPIALWAAVDAGRVVNPDGLRNQIEGGMVQSTSWTLLEEGRWDANRIVSDSYADYPILAFPSLPRIESAIIDRPDQAPLGAGEGSQAPTGAALANAVFAATGRRVPEIPLTPGRVRAALLA</sequence>
<reference evidence="2 3" key="1">
    <citation type="journal article" date="2019" name="Environ. Microbiol.">
        <title>Species interactions and distinct microbial communities in high Arctic permafrost affected cryosols are associated with the CH4 and CO2 gas fluxes.</title>
        <authorList>
            <person name="Altshuler I."/>
            <person name="Hamel J."/>
            <person name="Turney S."/>
            <person name="Magnuson E."/>
            <person name="Levesque R."/>
            <person name="Greer C."/>
            <person name="Whyte L.G."/>
        </authorList>
    </citation>
    <scope>NUCLEOTIDE SEQUENCE [LARGE SCALE GENOMIC DNA]</scope>
    <source>
        <strain evidence="2 3">S9.3B</strain>
    </source>
</reference>
<dbReference type="OrthoDB" id="9767994at2"/>
<dbReference type="SUPFAM" id="SSF56003">
    <property type="entry name" value="Molybdenum cofactor-binding domain"/>
    <property type="match status" value="2"/>
</dbReference>
<dbReference type="Gene3D" id="3.90.1170.50">
    <property type="entry name" value="Aldehyde oxidase/xanthine dehydrogenase, a/b hammerhead"/>
    <property type="match status" value="1"/>
</dbReference>
<dbReference type="InterPro" id="IPR037165">
    <property type="entry name" value="AldOxase/xan_DH_Mopterin-bd_sf"/>
</dbReference>
<keyword evidence="3" id="KW-1185">Reference proteome</keyword>
<gene>
    <name evidence="2" type="ORF">EAH89_07435</name>
</gene>
<organism evidence="2 3">
    <name type="scientific">Muricoccus nepalensis</name>
    <dbReference type="NCBI Taxonomy" id="1854500"/>
    <lineage>
        <taxon>Bacteria</taxon>
        <taxon>Pseudomonadati</taxon>
        <taxon>Pseudomonadota</taxon>
        <taxon>Alphaproteobacteria</taxon>
        <taxon>Acetobacterales</taxon>
        <taxon>Roseomonadaceae</taxon>
        <taxon>Muricoccus</taxon>
    </lineage>
</organism>
<dbReference type="Proteomes" id="UP000317078">
    <property type="component" value="Unassembled WGS sequence"/>
</dbReference>
<evidence type="ECO:0000259" key="1">
    <source>
        <dbReference type="SMART" id="SM01008"/>
    </source>
</evidence>
<dbReference type="PANTHER" id="PTHR47495:SF1">
    <property type="entry name" value="BLL3820 PROTEIN"/>
    <property type="match status" value="1"/>
</dbReference>
<feature type="domain" description="Aldehyde oxidase/xanthine dehydrogenase a/b hammerhead" evidence="1">
    <location>
        <begin position="206"/>
        <end position="286"/>
    </location>
</feature>
<dbReference type="InterPro" id="IPR052516">
    <property type="entry name" value="N-heterocyclic_Hydroxylase"/>
</dbReference>
<dbReference type="SMART" id="SM01008">
    <property type="entry name" value="Ald_Xan_dh_C"/>
    <property type="match status" value="1"/>
</dbReference>
<dbReference type="InterPro" id="IPR000674">
    <property type="entry name" value="Ald_Oxase/Xan_DH_a/b"/>
</dbReference>
<dbReference type="PROSITE" id="PS51318">
    <property type="entry name" value="TAT"/>
    <property type="match status" value="1"/>
</dbReference>